<dbReference type="EMBL" id="LWMU01000092">
    <property type="protein sequence ID" value="KZX11347.1"/>
    <property type="molecule type" value="Genomic_DNA"/>
</dbReference>
<evidence type="ECO:0000313" key="3">
    <source>
        <dbReference type="EMBL" id="KZX11347.1"/>
    </source>
</evidence>
<sequence>MVNHTDFDNKFVFQSIQKMDKGSFRRYVIPEYLHSNKGNSILLNQAYDIFKNKGSFDGYSVYEIVFEFSPLPFKTFGDIVVRFDKDFLKCESYITNLIKIIDVMGLFLNLAVIWTYTNKQQGRKYLNGWRNEVLKDNVCACCGGDKHLQAHHIFGYSKYEMLRDDPSNGIVLCKWCHKKYHSYYPGDANLKDLIDFIKRFGGNHE</sequence>
<dbReference type="Gene3D" id="1.10.30.50">
    <property type="match status" value="1"/>
</dbReference>
<feature type="domain" description="HNH nuclease" evidence="2">
    <location>
        <begin position="139"/>
        <end position="183"/>
    </location>
</feature>
<protein>
    <recommendedName>
        <fullName evidence="2">HNH nuclease domain-containing protein</fullName>
    </recommendedName>
</protein>
<dbReference type="STRING" id="66851.MBORA_15920"/>
<gene>
    <name evidence="3" type="ORF">MBORA_15920</name>
</gene>
<keyword evidence="1" id="KW-1133">Transmembrane helix</keyword>
<dbReference type="OrthoDB" id="11472at2157"/>
<proteinExistence type="predicted"/>
<evidence type="ECO:0000313" key="4">
    <source>
        <dbReference type="Proteomes" id="UP000077428"/>
    </source>
</evidence>
<dbReference type="Pfam" id="PF13391">
    <property type="entry name" value="HNH_2"/>
    <property type="match status" value="1"/>
</dbReference>
<keyword evidence="1" id="KW-0812">Transmembrane</keyword>
<keyword evidence="4" id="KW-1185">Reference proteome</keyword>
<dbReference type="CDD" id="cd00085">
    <property type="entry name" value="HNHc"/>
    <property type="match status" value="1"/>
</dbReference>
<dbReference type="PATRIC" id="fig|66851.6.peg.1732"/>
<feature type="transmembrane region" description="Helical" evidence="1">
    <location>
        <begin position="97"/>
        <end position="116"/>
    </location>
</feature>
<accession>A0A166C584</accession>
<organism evidence="3 4">
    <name type="scientific">Methanobrevibacter oralis</name>
    <dbReference type="NCBI Taxonomy" id="66851"/>
    <lineage>
        <taxon>Archaea</taxon>
        <taxon>Methanobacteriati</taxon>
        <taxon>Methanobacteriota</taxon>
        <taxon>Methanomada group</taxon>
        <taxon>Methanobacteria</taxon>
        <taxon>Methanobacteriales</taxon>
        <taxon>Methanobacteriaceae</taxon>
        <taxon>Methanobrevibacter</taxon>
    </lineage>
</organism>
<keyword evidence="1" id="KW-0472">Membrane</keyword>
<evidence type="ECO:0000256" key="1">
    <source>
        <dbReference type="SAM" id="Phobius"/>
    </source>
</evidence>
<dbReference type="RefSeq" id="WP_042693477.1">
    <property type="nucleotide sequence ID" value="NZ_CABMAB010000022.1"/>
</dbReference>
<name>A0A166C584_METOA</name>
<reference evidence="4" key="1">
    <citation type="journal article" date="2016" name="Genome Announc.">
        <title>Draft Genome Sequences of Methanobrevibacter curvatus DSM11111, Methanobrevibacter cuticularis DSM11139, Methanobrevibacter filiformis DSM11501, and Methanobrevibacter oralis DSM7256.</title>
        <authorList>
            <person name="Poehlein A."/>
            <person name="Seedorf H."/>
        </authorList>
    </citation>
    <scope>NUCLEOTIDE SEQUENCE [LARGE SCALE GENOMIC DNA]</scope>
    <source>
        <strain evidence="4">DSM 7256 / JCM 30027 / ZR</strain>
    </source>
</reference>
<dbReference type="InterPro" id="IPR003615">
    <property type="entry name" value="HNH_nuc"/>
</dbReference>
<dbReference type="Proteomes" id="UP000077428">
    <property type="component" value="Unassembled WGS sequence"/>
</dbReference>
<evidence type="ECO:0000259" key="2">
    <source>
        <dbReference type="Pfam" id="PF13391"/>
    </source>
</evidence>
<comment type="caution">
    <text evidence="3">The sequence shown here is derived from an EMBL/GenBank/DDBJ whole genome shotgun (WGS) entry which is preliminary data.</text>
</comment>
<dbReference type="AlphaFoldDB" id="A0A166C584"/>